<sequence length="338" mass="36934">MRPSAIKKAIERCFASGLVPFIKGSPGIGKSAIIRQIAKEAKLLVIDLRLGQCDPTDLLGFPNIEGGRSVYHPPKDIPIVGDEIPEGYNGWLLFLDEMNTAPKAVQAAAYKLLDGMVGQTKLHPQVYIAAAGNLDTDGAITTTMSSATMSRIVHMVLEPHFPEWEEWAIASGIDYRVLGYLNFKKEMFHKFNPQNLRETFPCPRTWDFSSKYIKGLPTDSGKDQPVLAGIIGSGAAQEFLAFCDVFGEVHSLEEIIANPENITVPTRADIRFAYAGLIASSINVDNADQLMKFVNRLPSEFQIVTLSSAFKAKPAIVGVQAVADWVSRYASDAGKGML</sequence>
<evidence type="ECO:0000313" key="3">
    <source>
        <dbReference type="Proteomes" id="UP000662760"/>
    </source>
</evidence>
<reference evidence="2" key="1">
    <citation type="submission" date="2021-01" db="EMBL/GenBank/DDBJ databases">
        <authorList>
            <person name="Shang Y."/>
        </authorList>
    </citation>
    <scope>NUCLEOTIDE SEQUENCE</scope>
</reference>
<organism evidence="2 3">
    <name type="scientific">Salmonella phage vB_SalP_TR2</name>
    <dbReference type="NCBI Taxonomy" id="2812854"/>
    <lineage>
        <taxon>Viruses</taxon>
        <taxon>Duplodnaviria</taxon>
        <taxon>Heunggongvirae</taxon>
        <taxon>Uroviricota</taxon>
        <taxon>Caudoviricetes</taxon>
        <taxon>Schitoviridae</taxon>
        <taxon>Triduovirus</taxon>
        <taxon>Triduovirus Tr2</taxon>
    </lineage>
</organism>
<dbReference type="RefSeq" id="YP_010115026.1">
    <property type="nucleotide sequence ID" value="NC_055921.1"/>
</dbReference>
<proteinExistence type="predicted"/>
<dbReference type="Proteomes" id="UP000662760">
    <property type="component" value="Segment"/>
</dbReference>
<evidence type="ECO:0000259" key="1">
    <source>
        <dbReference type="Pfam" id="PF07728"/>
    </source>
</evidence>
<dbReference type="Gene3D" id="3.40.50.300">
    <property type="entry name" value="P-loop containing nucleotide triphosphate hydrolases"/>
    <property type="match status" value="1"/>
</dbReference>
<dbReference type="GeneID" id="65133630"/>
<dbReference type="KEGG" id="vg:65133630"/>
<evidence type="ECO:0000313" key="2">
    <source>
        <dbReference type="EMBL" id="QSJ03992.1"/>
    </source>
</evidence>
<dbReference type="EMBL" id="MW544066">
    <property type="protein sequence ID" value="QSJ03992.1"/>
    <property type="molecule type" value="Genomic_DNA"/>
</dbReference>
<dbReference type="GO" id="GO:0005524">
    <property type="term" value="F:ATP binding"/>
    <property type="evidence" value="ECO:0007669"/>
    <property type="project" value="InterPro"/>
</dbReference>
<dbReference type="InterPro" id="IPR027417">
    <property type="entry name" value="P-loop_NTPase"/>
</dbReference>
<keyword evidence="3" id="KW-1185">Reference proteome</keyword>
<dbReference type="InterPro" id="IPR011704">
    <property type="entry name" value="ATPase_dyneun-rel_AAA"/>
</dbReference>
<protein>
    <submittedName>
        <fullName evidence="2">NTPase</fullName>
    </submittedName>
</protein>
<dbReference type="Pfam" id="PF07728">
    <property type="entry name" value="AAA_5"/>
    <property type="match status" value="1"/>
</dbReference>
<name>A0A898KC42_9CAUD</name>
<dbReference type="GO" id="GO:0016887">
    <property type="term" value="F:ATP hydrolysis activity"/>
    <property type="evidence" value="ECO:0007669"/>
    <property type="project" value="InterPro"/>
</dbReference>
<feature type="domain" description="ATPase dynein-related AAA" evidence="1">
    <location>
        <begin position="21"/>
        <end position="114"/>
    </location>
</feature>
<accession>A0A898KC42</accession>
<dbReference type="SUPFAM" id="SSF52540">
    <property type="entry name" value="P-loop containing nucleoside triphosphate hydrolases"/>
    <property type="match status" value="1"/>
</dbReference>